<proteinExistence type="predicted"/>
<keyword evidence="2" id="KW-0812">Transmembrane</keyword>
<evidence type="ECO:0000313" key="3">
    <source>
        <dbReference type="EMBL" id="KAL2714758.1"/>
    </source>
</evidence>
<dbReference type="AlphaFoldDB" id="A0ABD2A2D0"/>
<feature type="compositionally biased region" description="Basic residues" evidence="1">
    <location>
        <begin position="293"/>
        <end position="304"/>
    </location>
</feature>
<reference evidence="3 4" key="1">
    <citation type="journal article" date="2024" name="Ann. Entomol. Soc. Am.">
        <title>Genomic analyses of the southern and eastern yellowjacket wasps (Hymenoptera: Vespidae) reveal evolutionary signatures of social life.</title>
        <authorList>
            <person name="Catto M.A."/>
            <person name="Caine P.B."/>
            <person name="Orr S.E."/>
            <person name="Hunt B.G."/>
            <person name="Goodisman M.A.D."/>
        </authorList>
    </citation>
    <scope>NUCLEOTIDE SEQUENCE [LARGE SCALE GENOMIC DNA]</scope>
    <source>
        <strain evidence="3">233</strain>
        <tissue evidence="3">Head and thorax</tissue>
    </source>
</reference>
<organism evidence="3 4">
    <name type="scientific">Vespula squamosa</name>
    <name type="common">Southern yellow jacket</name>
    <name type="synonym">Wasp</name>
    <dbReference type="NCBI Taxonomy" id="30214"/>
    <lineage>
        <taxon>Eukaryota</taxon>
        <taxon>Metazoa</taxon>
        <taxon>Ecdysozoa</taxon>
        <taxon>Arthropoda</taxon>
        <taxon>Hexapoda</taxon>
        <taxon>Insecta</taxon>
        <taxon>Pterygota</taxon>
        <taxon>Neoptera</taxon>
        <taxon>Endopterygota</taxon>
        <taxon>Hymenoptera</taxon>
        <taxon>Apocrita</taxon>
        <taxon>Aculeata</taxon>
        <taxon>Vespoidea</taxon>
        <taxon>Vespidae</taxon>
        <taxon>Vespinae</taxon>
        <taxon>Vespula</taxon>
    </lineage>
</organism>
<feature type="compositionally biased region" description="Basic residues" evidence="1">
    <location>
        <begin position="529"/>
        <end position="542"/>
    </location>
</feature>
<feature type="region of interest" description="Disordered" evidence="1">
    <location>
        <begin position="468"/>
        <end position="573"/>
    </location>
</feature>
<dbReference type="Proteomes" id="UP001607302">
    <property type="component" value="Unassembled WGS sequence"/>
</dbReference>
<evidence type="ECO:0000313" key="4">
    <source>
        <dbReference type="Proteomes" id="UP001607302"/>
    </source>
</evidence>
<keyword evidence="2" id="KW-0472">Membrane</keyword>
<feature type="region of interest" description="Disordered" evidence="1">
    <location>
        <begin position="282"/>
        <end position="311"/>
    </location>
</feature>
<feature type="compositionally biased region" description="Low complexity" evidence="1">
    <location>
        <begin position="503"/>
        <end position="512"/>
    </location>
</feature>
<feature type="region of interest" description="Disordered" evidence="1">
    <location>
        <begin position="1"/>
        <end position="37"/>
    </location>
</feature>
<feature type="non-terminal residue" evidence="3">
    <location>
        <position position="1"/>
    </location>
</feature>
<feature type="transmembrane region" description="Helical" evidence="2">
    <location>
        <begin position="577"/>
        <end position="600"/>
    </location>
</feature>
<feature type="compositionally biased region" description="Low complexity" evidence="1">
    <location>
        <begin position="93"/>
        <end position="113"/>
    </location>
</feature>
<feature type="compositionally biased region" description="Basic and acidic residues" evidence="1">
    <location>
        <begin position="1"/>
        <end position="17"/>
    </location>
</feature>
<feature type="compositionally biased region" description="Basic residues" evidence="1">
    <location>
        <begin position="115"/>
        <end position="144"/>
    </location>
</feature>
<keyword evidence="4" id="KW-1185">Reference proteome</keyword>
<comment type="caution">
    <text evidence="3">The sequence shown here is derived from an EMBL/GenBank/DDBJ whole genome shotgun (WGS) entry which is preliminary data.</text>
</comment>
<feature type="compositionally biased region" description="Polar residues" evidence="1">
    <location>
        <begin position="478"/>
        <end position="493"/>
    </location>
</feature>
<gene>
    <name evidence="3" type="ORF">V1478_015943</name>
</gene>
<evidence type="ECO:0000256" key="1">
    <source>
        <dbReference type="SAM" id="MobiDB-lite"/>
    </source>
</evidence>
<feature type="compositionally biased region" description="Basic residues" evidence="1">
    <location>
        <begin position="178"/>
        <end position="188"/>
    </location>
</feature>
<protein>
    <submittedName>
        <fullName evidence="3">Lateral signaling target protein 2 isoform X1</fullName>
    </submittedName>
</protein>
<dbReference type="EMBL" id="JAUDFV010000156">
    <property type="protein sequence ID" value="KAL2714758.1"/>
    <property type="molecule type" value="Genomic_DNA"/>
</dbReference>
<feature type="compositionally biased region" description="Basic and acidic residues" evidence="1">
    <location>
        <begin position="282"/>
        <end position="292"/>
    </location>
</feature>
<sequence>NLRDAGRRDEKRIKTEQSQKAAIIEGGKRNAPDLGEEMTVMPSTSNVADKAVSTNDGSGGVEVARLEAVLAALVETKVEAMKASSTLGRRSGSAPTSPRRPRLTSTSTASSSLNHHQHHHQHRRKSHHHHHHHPHHHHHRRRRHDSAPCDYIEDSMSHHQHKSHHGKGRRRASESPRSPRKKRRHSKSPRVLQSALPDVQAGLEARLELLDMNGEQDLALINFERTREALSDSCEYPRLHRSACYFSQSTAQLKIHYDEDEDYLALNIADELEEEEIMSGPEKIEEHRETYHRPRKKRKRKRRRIESVGPEEEIVVDPEELPPRARWTIVATACLLLAMSLLLVGVTLRMAPIIDDMGKLFRKRYYKSSCFSSDFNRQTTEAMKSNARENRIRRPSGTFSERVIFYVDDLRTENCQSSTPELYHRSESSYGPYRSSSDCLRLDDRSALYPPAPDDICLELDDRFTLSLPTKGEKPRRNSTCSQTGTNRRSSYNLEVETRSSRRSSIQSGRSRVNSSGRPTPLGDGRRASVSKKNRQRRSGTTRRKDSVRPAKTEAKDARKILEDEQENEQSRRHRRVAMIVLGTFLFLLAASVLVVVVTLTHSSFLSPPAGSKELIKHRAQRKSLY</sequence>
<evidence type="ECO:0000256" key="2">
    <source>
        <dbReference type="SAM" id="Phobius"/>
    </source>
</evidence>
<feature type="compositionally biased region" description="Basic residues" evidence="1">
    <location>
        <begin position="158"/>
        <end position="170"/>
    </location>
</feature>
<feature type="compositionally biased region" description="Basic and acidic residues" evidence="1">
    <location>
        <begin position="543"/>
        <end position="563"/>
    </location>
</feature>
<feature type="transmembrane region" description="Helical" evidence="2">
    <location>
        <begin position="327"/>
        <end position="354"/>
    </location>
</feature>
<name>A0ABD2A2D0_VESSQ</name>
<feature type="region of interest" description="Disordered" evidence="1">
    <location>
        <begin position="82"/>
        <end position="197"/>
    </location>
</feature>
<accession>A0ABD2A2D0</accession>
<keyword evidence="2" id="KW-1133">Transmembrane helix</keyword>